<comment type="similarity">
    <text evidence="6">Belongs to the ribose 1,5-bisphosphokinase family.</text>
</comment>
<protein>
    <recommendedName>
        <fullName evidence="6">Ribose 1,5-bisphosphate phosphokinase PhnN</fullName>
        <ecNumber evidence="6">2.7.4.23</ecNumber>
    </recommendedName>
    <alternativeName>
        <fullName evidence="6">Ribose 1,5-bisphosphokinase</fullName>
    </alternativeName>
</protein>
<evidence type="ECO:0000256" key="2">
    <source>
        <dbReference type="ARBA" id="ARBA00005069"/>
    </source>
</evidence>
<name>A0A410GFJ9_9BURK</name>
<reference evidence="8 9" key="1">
    <citation type="submission" date="2017-08" db="EMBL/GenBank/DDBJ databases">
        <authorList>
            <person name="Park S.-J."/>
            <person name="Kim H."/>
        </authorList>
    </citation>
    <scope>NUCLEOTIDE SEQUENCE [LARGE SCALE GENOMIC DNA]</scope>
    <source>
        <strain evidence="9">ye3</strain>
    </source>
</reference>
<dbReference type="InterPro" id="IPR027417">
    <property type="entry name" value="P-loop_NTPase"/>
</dbReference>
<keyword evidence="5 6" id="KW-0067">ATP-binding</keyword>
<dbReference type="InterPro" id="IPR012699">
    <property type="entry name" value="PhnN"/>
</dbReference>
<organism evidence="8 9">
    <name type="scientific">Pollutimonas thiosulfatoxidans</name>
    <dbReference type="NCBI Taxonomy" id="2028345"/>
    <lineage>
        <taxon>Bacteria</taxon>
        <taxon>Pseudomonadati</taxon>
        <taxon>Pseudomonadota</taxon>
        <taxon>Betaproteobacteria</taxon>
        <taxon>Burkholderiales</taxon>
        <taxon>Alcaligenaceae</taxon>
        <taxon>Pollutimonas</taxon>
    </lineage>
</organism>
<keyword evidence="3 6" id="KW-0808">Transferase</keyword>
<dbReference type="OrthoDB" id="341217at2"/>
<dbReference type="NCBIfam" id="TIGR02322">
    <property type="entry name" value="phosphon_PhnN"/>
    <property type="match status" value="1"/>
</dbReference>
<dbReference type="AlphaFoldDB" id="A0A410GFJ9"/>
<dbReference type="Gene3D" id="3.40.50.300">
    <property type="entry name" value="P-loop containing nucleotide triphosphate hydrolases"/>
    <property type="match status" value="1"/>
</dbReference>
<dbReference type="SMART" id="SM00072">
    <property type="entry name" value="GuKc"/>
    <property type="match status" value="1"/>
</dbReference>
<evidence type="ECO:0000313" key="9">
    <source>
        <dbReference type="Proteomes" id="UP000283474"/>
    </source>
</evidence>
<dbReference type="UniPathway" id="UPA00087">
    <property type="reaction ID" value="UER00175"/>
</dbReference>
<evidence type="ECO:0000256" key="1">
    <source>
        <dbReference type="ARBA" id="ARBA00000373"/>
    </source>
</evidence>
<accession>A0A410GFJ9</accession>
<evidence type="ECO:0000259" key="7">
    <source>
        <dbReference type="SMART" id="SM00072"/>
    </source>
</evidence>
<dbReference type="GO" id="GO:0033863">
    <property type="term" value="F:ribose 1,5-bisphosphate phosphokinase activity"/>
    <property type="evidence" value="ECO:0007669"/>
    <property type="project" value="UniProtKB-UniRule"/>
</dbReference>
<comment type="function">
    <text evidence="6">Catalyzes the phosphorylation of ribose 1,5-bisphosphate to 5-phospho-D-ribosyl alpha-1-diphosphate (PRPP).</text>
</comment>
<dbReference type="GO" id="GO:0005829">
    <property type="term" value="C:cytosol"/>
    <property type="evidence" value="ECO:0007669"/>
    <property type="project" value="TreeGrafter"/>
</dbReference>
<evidence type="ECO:0000256" key="5">
    <source>
        <dbReference type="ARBA" id="ARBA00022840"/>
    </source>
</evidence>
<dbReference type="EMBL" id="CP022987">
    <property type="protein sequence ID" value="QAA95082.1"/>
    <property type="molecule type" value="Genomic_DNA"/>
</dbReference>
<dbReference type="GO" id="GO:0006015">
    <property type="term" value="P:5-phosphoribose 1-diphosphate biosynthetic process"/>
    <property type="evidence" value="ECO:0007669"/>
    <property type="project" value="UniProtKB-UniRule"/>
</dbReference>
<keyword evidence="4 6" id="KW-0547">Nucleotide-binding</keyword>
<dbReference type="InterPro" id="IPR008145">
    <property type="entry name" value="GK/Ca_channel_bsu"/>
</dbReference>
<dbReference type="HAMAP" id="MF_00836">
    <property type="entry name" value="PhnN"/>
    <property type="match status" value="1"/>
</dbReference>
<keyword evidence="8" id="KW-0418">Kinase</keyword>
<dbReference type="GO" id="GO:0019634">
    <property type="term" value="P:organic phosphonate metabolic process"/>
    <property type="evidence" value="ECO:0007669"/>
    <property type="project" value="UniProtKB-UniRule"/>
</dbReference>
<dbReference type="KEGG" id="pus:CKA81_15360"/>
<sequence length="193" mass="21333">MAGRLIYLMGPSGAGKDTLLNGVMRLMGSRAYLAPRVITREADRTAEGALTVTLQEFHQMEEAGLLAMSWRAHGFAYGVLQQINERMAAGKDVFVNGSRAYLPTAVSRYRDLVPVMVDVDPCVLHERLRYRGRETDMQIQERLARNVALQDVPAGLARPMVRIDNSGTPEDAVRSLYRQLEQQAALIAGSLCA</sequence>
<comment type="pathway">
    <text evidence="2 6">Metabolic intermediate biosynthesis; 5-phospho-alpha-D-ribose 1-diphosphate biosynthesis; 5-phospho-alpha-D-ribose 1-diphosphate from D-ribose 5-phosphate (route II): step 3/3.</text>
</comment>
<dbReference type="EC" id="2.7.4.23" evidence="6"/>
<evidence type="ECO:0000256" key="6">
    <source>
        <dbReference type="HAMAP-Rule" id="MF_00836"/>
    </source>
</evidence>
<dbReference type="RefSeq" id="WP_128356071.1">
    <property type="nucleotide sequence ID" value="NZ_CP022987.1"/>
</dbReference>
<comment type="catalytic activity">
    <reaction evidence="1 6">
        <text>alpha-D-ribose 1,5-bisphosphate + ATP = 5-phospho-alpha-D-ribose 1-diphosphate + ADP</text>
        <dbReference type="Rhea" id="RHEA:20109"/>
        <dbReference type="ChEBI" id="CHEBI:30616"/>
        <dbReference type="ChEBI" id="CHEBI:58017"/>
        <dbReference type="ChEBI" id="CHEBI:68688"/>
        <dbReference type="ChEBI" id="CHEBI:456216"/>
        <dbReference type="EC" id="2.7.4.23"/>
    </reaction>
</comment>
<dbReference type="PANTHER" id="PTHR23117">
    <property type="entry name" value="GUANYLATE KINASE-RELATED"/>
    <property type="match status" value="1"/>
</dbReference>
<proteinExistence type="inferred from homology"/>
<dbReference type="Proteomes" id="UP000283474">
    <property type="component" value="Chromosome"/>
</dbReference>
<dbReference type="PANTHER" id="PTHR23117:SF8">
    <property type="entry name" value="RIBOSE 1,5-BISPHOSPHATE PHOSPHOKINASE PHNN"/>
    <property type="match status" value="1"/>
</dbReference>
<feature type="binding site" evidence="6">
    <location>
        <begin position="10"/>
        <end position="17"/>
    </location>
    <ligand>
        <name>ATP</name>
        <dbReference type="ChEBI" id="CHEBI:30616"/>
    </ligand>
</feature>
<dbReference type="GO" id="GO:0005524">
    <property type="term" value="F:ATP binding"/>
    <property type="evidence" value="ECO:0007669"/>
    <property type="project" value="UniProtKB-KW"/>
</dbReference>
<evidence type="ECO:0000256" key="3">
    <source>
        <dbReference type="ARBA" id="ARBA00022679"/>
    </source>
</evidence>
<evidence type="ECO:0000313" key="8">
    <source>
        <dbReference type="EMBL" id="QAA95082.1"/>
    </source>
</evidence>
<dbReference type="SUPFAM" id="SSF52540">
    <property type="entry name" value="P-loop containing nucleoside triphosphate hydrolases"/>
    <property type="match status" value="1"/>
</dbReference>
<gene>
    <name evidence="6 8" type="primary">phnN</name>
    <name evidence="8" type="ORF">CKA81_15360</name>
</gene>
<feature type="domain" description="Guanylate kinase/L-type calcium channel beta subunit" evidence="7">
    <location>
        <begin position="2"/>
        <end position="184"/>
    </location>
</feature>
<keyword evidence="9" id="KW-1185">Reference proteome</keyword>
<evidence type="ECO:0000256" key="4">
    <source>
        <dbReference type="ARBA" id="ARBA00022741"/>
    </source>
</evidence>